<keyword evidence="4" id="KW-1185">Reference proteome</keyword>
<evidence type="ECO:0000313" key="3">
    <source>
        <dbReference type="EMBL" id="KAK3878939.1"/>
    </source>
</evidence>
<protein>
    <submittedName>
        <fullName evidence="3">Uncharacterized protein</fullName>
    </submittedName>
</protein>
<comment type="caution">
    <text evidence="3">The sequence shown here is derived from an EMBL/GenBank/DDBJ whole genome shotgun (WGS) entry which is preliminary data.</text>
</comment>
<name>A0AAE1FR15_PETCI</name>
<gene>
    <name evidence="3" type="ORF">Pcinc_016479</name>
    <name evidence="2" type="ORF">Pcinc_023871</name>
</gene>
<feature type="region of interest" description="Disordered" evidence="1">
    <location>
        <begin position="1"/>
        <end position="47"/>
    </location>
</feature>
<dbReference type="EMBL" id="JAWQEG010001513">
    <property type="protein sequence ID" value="KAK3878939.1"/>
    <property type="molecule type" value="Genomic_DNA"/>
</dbReference>
<evidence type="ECO:0000256" key="1">
    <source>
        <dbReference type="SAM" id="MobiDB-lite"/>
    </source>
</evidence>
<feature type="compositionally biased region" description="Polar residues" evidence="1">
    <location>
        <begin position="1"/>
        <end position="20"/>
    </location>
</feature>
<accession>A0AAE1FR15</accession>
<sequence length="79" mass="8686">MMAKQSVTSRHVTSGVNQTAEPLKLTHRTEPRLRTTGLEAGRGKGTLSGQKITLSTKKYSDDVFAAFHFAVSKSYRTLC</sequence>
<dbReference type="Proteomes" id="UP001286313">
    <property type="component" value="Unassembled WGS sequence"/>
</dbReference>
<evidence type="ECO:0000313" key="4">
    <source>
        <dbReference type="Proteomes" id="UP001286313"/>
    </source>
</evidence>
<dbReference type="EMBL" id="JAWQEG010002586">
    <property type="protein sequence ID" value="KAK3870950.1"/>
    <property type="molecule type" value="Genomic_DNA"/>
</dbReference>
<organism evidence="3 4">
    <name type="scientific">Petrolisthes cinctipes</name>
    <name type="common">Flat porcelain crab</name>
    <dbReference type="NCBI Taxonomy" id="88211"/>
    <lineage>
        <taxon>Eukaryota</taxon>
        <taxon>Metazoa</taxon>
        <taxon>Ecdysozoa</taxon>
        <taxon>Arthropoda</taxon>
        <taxon>Crustacea</taxon>
        <taxon>Multicrustacea</taxon>
        <taxon>Malacostraca</taxon>
        <taxon>Eumalacostraca</taxon>
        <taxon>Eucarida</taxon>
        <taxon>Decapoda</taxon>
        <taxon>Pleocyemata</taxon>
        <taxon>Anomura</taxon>
        <taxon>Galatheoidea</taxon>
        <taxon>Porcellanidae</taxon>
        <taxon>Petrolisthes</taxon>
    </lineage>
</organism>
<proteinExistence type="predicted"/>
<evidence type="ECO:0000313" key="2">
    <source>
        <dbReference type="EMBL" id="KAK3870950.1"/>
    </source>
</evidence>
<reference evidence="3" key="1">
    <citation type="submission" date="2023-10" db="EMBL/GenBank/DDBJ databases">
        <title>Genome assemblies of two species of porcelain crab, Petrolisthes cinctipes and Petrolisthes manimaculis (Anomura: Porcellanidae).</title>
        <authorList>
            <person name="Angst P."/>
        </authorList>
    </citation>
    <scope>NUCLEOTIDE SEQUENCE</scope>
    <source>
        <strain evidence="3">PB745_01</strain>
        <tissue evidence="3">Gill</tissue>
    </source>
</reference>
<dbReference type="AlphaFoldDB" id="A0AAE1FR15"/>